<dbReference type="SUPFAM" id="SSF46785">
    <property type="entry name" value="Winged helix' DNA-binding domain"/>
    <property type="match status" value="1"/>
</dbReference>
<gene>
    <name evidence="1" type="ORF">AVEN_257830_1</name>
</gene>
<dbReference type="EMBL" id="BGPR01006974">
    <property type="protein sequence ID" value="GBN23286.1"/>
    <property type="molecule type" value="Genomic_DNA"/>
</dbReference>
<keyword evidence="2" id="KW-1185">Reference proteome</keyword>
<dbReference type="Gene3D" id="1.10.10.10">
    <property type="entry name" value="Winged helix-like DNA-binding domain superfamily/Winged helix DNA-binding domain"/>
    <property type="match status" value="1"/>
</dbReference>
<evidence type="ECO:0000313" key="1">
    <source>
        <dbReference type="EMBL" id="GBN23286.1"/>
    </source>
</evidence>
<organism evidence="1 2">
    <name type="scientific">Araneus ventricosus</name>
    <name type="common">Orbweaver spider</name>
    <name type="synonym">Epeira ventricosa</name>
    <dbReference type="NCBI Taxonomy" id="182803"/>
    <lineage>
        <taxon>Eukaryota</taxon>
        <taxon>Metazoa</taxon>
        <taxon>Ecdysozoa</taxon>
        <taxon>Arthropoda</taxon>
        <taxon>Chelicerata</taxon>
        <taxon>Arachnida</taxon>
        <taxon>Araneae</taxon>
        <taxon>Araneomorphae</taxon>
        <taxon>Entelegynae</taxon>
        <taxon>Araneoidea</taxon>
        <taxon>Araneidae</taxon>
        <taxon>Araneus</taxon>
    </lineage>
</organism>
<name>A0A4Y2MC54_ARAVE</name>
<proteinExistence type="predicted"/>
<sequence>MQRLILMLKIKNALEVLHNENSYQTLAELAESLGVHHTTVSKRLKALGMIQKKCQWVPYQLKPRDVERSVVTCEQLLQRQKGKGFCTVW</sequence>
<protein>
    <submittedName>
        <fullName evidence="1">Uncharacterized protein</fullName>
    </submittedName>
</protein>
<dbReference type="InterPro" id="IPR036390">
    <property type="entry name" value="WH_DNA-bd_sf"/>
</dbReference>
<comment type="caution">
    <text evidence="1">The sequence shown here is derived from an EMBL/GenBank/DDBJ whole genome shotgun (WGS) entry which is preliminary data.</text>
</comment>
<reference evidence="1 2" key="1">
    <citation type="journal article" date="2019" name="Sci. Rep.">
        <title>Orb-weaving spider Araneus ventricosus genome elucidates the spidroin gene catalogue.</title>
        <authorList>
            <person name="Kono N."/>
            <person name="Nakamura H."/>
            <person name="Ohtoshi R."/>
            <person name="Moran D.A.P."/>
            <person name="Shinohara A."/>
            <person name="Yoshida Y."/>
            <person name="Fujiwara M."/>
            <person name="Mori M."/>
            <person name="Tomita M."/>
            <person name="Arakawa K."/>
        </authorList>
    </citation>
    <scope>NUCLEOTIDE SEQUENCE [LARGE SCALE GENOMIC DNA]</scope>
</reference>
<dbReference type="OrthoDB" id="616263at2759"/>
<accession>A0A4Y2MC54</accession>
<dbReference type="InterPro" id="IPR036388">
    <property type="entry name" value="WH-like_DNA-bd_sf"/>
</dbReference>
<evidence type="ECO:0000313" key="2">
    <source>
        <dbReference type="Proteomes" id="UP000499080"/>
    </source>
</evidence>
<dbReference type="Proteomes" id="UP000499080">
    <property type="component" value="Unassembled WGS sequence"/>
</dbReference>
<dbReference type="AlphaFoldDB" id="A0A4Y2MC54"/>